<dbReference type="SUPFAM" id="SSF54160">
    <property type="entry name" value="Chromo domain-like"/>
    <property type="match status" value="1"/>
</dbReference>
<dbReference type="OrthoDB" id="3218226at2759"/>
<accession>A0A0L6VAB4</accession>
<dbReference type="EMBL" id="LAVV01007002">
    <property type="protein sequence ID" value="KNZ57477.1"/>
    <property type="molecule type" value="Genomic_DNA"/>
</dbReference>
<protein>
    <submittedName>
        <fullName evidence="1">Chromo (CHRromatin Organization MOdifier) domain protein</fullName>
    </submittedName>
</protein>
<keyword evidence="2" id="KW-1185">Reference proteome</keyword>
<dbReference type="AlphaFoldDB" id="A0A0L6VAB4"/>
<evidence type="ECO:0000313" key="1">
    <source>
        <dbReference type="EMBL" id="KNZ57477.1"/>
    </source>
</evidence>
<evidence type="ECO:0000313" key="2">
    <source>
        <dbReference type="Proteomes" id="UP000037035"/>
    </source>
</evidence>
<sequence length="138" mass="15665">MCCVVAYQCVSWQSTCLTLPCEARVLSSVRARPESDFCLGARALADRKCQQNFPNRIPPRAPRGPASSNPEFLDERDVETLLGYKFTSCMSHQCLVRWRGGSAADDSWEKRAMFSENLHPYPEQFHELFGTDNIIFTP</sequence>
<reference evidence="1 2" key="1">
    <citation type="submission" date="2015-08" db="EMBL/GenBank/DDBJ databases">
        <title>Next Generation Sequencing and Analysis of the Genome of Puccinia sorghi L Schw, the Causal Agent of Maize Common Rust.</title>
        <authorList>
            <person name="Rochi L."/>
            <person name="Burguener G."/>
            <person name="Darino M."/>
            <person name="Turjanski A."/>
            <person name="Kreff E."/>
            <person name="Dieguez M.J."/>
            <person name="Sacco F."/>
        </authorList>
    </citation>
    <scope>NUCLEOTIDE SEQUENCE [LARGE SCALE GENOMIC DNA]</scope>
    <source>
        <strain evidence="1 2">RO10H11247</strain>
    </source>
</reference>
<proteinExistence type="predicted"/>
<name>A0A0L6VAB4_9BASI</name>
<comment type="caution">
    <text evidence="1">The sequence shown here is derived from an EMBL/GenBank/DDBJ whole genome shotgun (WGS) entry which is preliminary data.</text>
</comment>
<organism evidence="1 2">
    <name type="scientific">Puccinia sorghi</name>
    <dbReference type="NCBI Taxonomy" id="27349"/>
    <lineage>
        <taxon>Eukaryota</taxon>
        <taxon>Fungi</taxon>
        <taxon>Dikarya</taxon>
        <taxon>Basidiomycota</taxon>
        <taxon>Pucciniomycotina</taxon>
        <taxon>Pucciniomycetes</taxon>
        <taxon>Pucciniales</taxon>
        <taxon>Pucciniaceae</taxon>
        <taxon>Puccinia</taxon>
    </lineage>
</organism>
<dbReference type="InterPro" id="IPR016197">
    <property type="entry name" value="Chromo-like_dom_sf"/>
</dbReference>
<dbReference type="VEuPathDB" id="FungiDB:VP01_2149g2"/>
<gene>
    <name evidence="1" type="ORF">VP01_2149g2</name>
</gene>
<dbReference type="Proteomes" id="UP000037035">
    <property type="component" value="Unassembled WGS sequence"/>
</dbReference>
<dbReference type="CDD" id="cd00024">
    <property type="entry name" value="CD_CSD"/>
    <property type="match status" value="1"/>
</dbReference>